<evidence type="ECO:0000256" key="2">
    <source>
        <dbReference type="ARBA" id="ARBA00022840"/>
    </source>
</evidence>
<dbReference type="GO" id="GO:0004672">
    <property type="term" value="F:protein kinase activity"/>
    <property type="evidence" value="ECO:0007669"/>
    <property type="project" value="InterPro"/>
</dbReference>
<accession>A0A5B7GI82</accession>
<keyword evidence="4" id="KW-0418">Kinase</keyword>
<proteinExistence type="predicted"/>
<comment type="caution">
    <text evidence="4">The sequence shown here is derived from an EMBL/GenBank/DDBJ whole genome shotgun (WGS) entry which is preliminary data.</text>
</comment>
<dbReference type="PROSITE" id="PS50011">
    <property type="entry name" value="PROTEIN_KINASE_DOM"/>
    <property type="match status" value="1"/>
</dbReference>
<reference evidence="4 5" key="1">
    <citation type="submission" date="2019-05" db="EMBL/GenBank/DDBJ databases">
        <title>Another draft genome of Portunus trituberculatus and its Hox gene families provides insights of decapod evolution.</title>
        <authorList>
            <person name="Jeong J.-H."/>
            <person name="Song I."/>
            <person name="Kim S."/>
            <person name="Choi T."/>
            <person name="Kim D."/>
            <person name="Ryu S."/>
            <person name="Kim W."/>
        </authorList>
    </citation>
    <scope>NUCLEOTIDE SEQUENCE [LARGE SCALE GENOMIC DNA]</scope>
    <source>
        <tissue evidence="4">Muscle</tissue>
    </source>
</reference>
<gene>
    <name evidence="4" type="primary">NLK</name>
    <name evidence="4" type="ORF">E2C01_051089</name>
</gene>
<dbReference type="InterPro" id="IPR008271">
    <property type="entry name" value="Ser/Thr_kinase_AS"/>
</dbReference>
<dbReference type="AlphaFoldDB" id="A0A5B7GI82"/>
<name>A0A5B7GI82_PORTR</name>
<dbReference type="SUPFAM" id="SSF56112">
    <property type="entry name" value="Protein kinase-like (PK-like)"/>
    <property type="match status" value="1"/>
</dbReference>
<dbReference type="InterPro" id="IPR000719">
    <property type="entry name" value="Prot_kinase_dom"/>
</dbReference>
<dbReference type="InterPro" id="IPR050117">
    <property type="entry name" value="MAPK"/>
</dbReference>
<dbReference type="Gene3D" id="1.10.510.10">
    <property type="entry name" value="Transferase(Phosphotransferase) domain 1"/>
    <property type="match status" value="1"/>
</dbReference>
<organism evidence="4 5">
    <name type="scientific">Portunus trituberculatus</name>
    <name type="common">Swimming crab</name>
    <name type="synonym">Neptunus trituberculatus</name>
    <dbReference type="NCBI Taxonomy" id="210409"/>
    <lineage>
        <taxon>Eukaryota</taxon>
        <taxon>Metazoa</taxon>
        <taxon>Ecdysozoa</taxon>
        <taxon>Arthropoda</taxon>
        <taxon>Crustacea</taxon>
        <taxon>Multicrustacea</taxon>
        <taxon>Malacostraca</taxon>
        <taxon>Eumalacostraca</taxon>
        <taxon>Eucarida</taxon>
        <taxon>Decapoda</taxon>
        <taxon>Pleocyemata</taxon>
        <taxon>Brachyura</taxon>
        <taxon>Eubrachyura</taxon>
        <taxon>Portunoidea</taxon>
        <taxon>Portunidae</taxon>
        <taxon>Portuninae</taxon>
        <taxon>Portunus</taxon>
    </lineage>
</organism>
<dbReference type="EMBL" id="VSRR010014515">
    <property type="protein sequence ID" value="MPC57115.1"/>
    <property type="molecule type" value="Genomic_DNA"/>
</dbReference>
<keyword evidence="2" id="KW-0067">ATP-binding</keyword>
<dbReference type="PANTHER" id="PTHR24055">
    <property type="entry name" value="MITOGEN-ACTIVATED PROTEIN KINASE"/>
    <property type="match status" value="1"/>
</dbReference>
<keyword evidence="1" id="KW-0547">Nucleotide-binding</keyword>
<sequence>MYECVAGCRVRVSATASPSPPSSLVSGLKYLHSARIIHRDIKPGNLLVNSNCVLKVSRMGQEGSLSPPCPSGAPLGLPVGDRALLADLFLGNRRLNRGWPLVVWSERGSLRGYRAQSQGSPGAVASEGRRAVVIGSFSSGTEDTRALSEETAKGQLTYEYTETYCETRR</sequence>
<dbReference type="InterPro" id="IPR011009">
    <property type="entry name" value="Kinase-like_dom_sf"/>
</dbReference>
<dbReference type="Pfam" id="PF00069">
    <property type="entry name" value="Pkinase"/>
    <property type="match status" value="1"/>
</dbReference>
<dbReference type="Proteomes" id="UP000324222">
    <property type="component" value="Unassembled WGS sequence"/>
</dbReference>
<keyword evidence="4" id="KW-0808">Transferase</keyword>
<dbReference type="PROSITE" id="PS00108">
    <property type="entry name" value="PROTEIN_KINASE_ST"/>
    <property type="match status" value="1"/>
</dbReference>
<keyword evidence="5" id="KW-1185">Reference proteome</keyword>
<evidence type="ECO:0000313" key="5">
    <source>
        <dbReference type="Proteomes" id="UP000324222"/>
    </source>
</evidence>
<evidence type="ECO:0000313" key="4">
    <source>
        <dbReference type="EMBL" id="MPC57115.1"/>
    </source>
</evidence>
<evidence type="ECO:0000259" key="3">
    <source>
        <dbReference type="PROSITE" id="PS50011"/>
    </source>
</evidence>
<protein>
    <submittedName>
        <fullName evidence="4">Serine/threonine-protein kinase NLK</fullName>
    </submittedName>
</protein>
<dbReference type="GO" id="GO:0005524">
    <property type="term" value="F:ATP binding"/>
    <property type="evidence" value="ECO:0007669"/>
    <property type="project" value="UniProtKB-KW"/>
</dbReference>
<evidence type="ECO:0000256" key="1">
    <source>
        <dbReference type="ARBA" id="ARBA00022741"/>
    </source>
</evidence>
<feature type="domain" description="Protein kinase" evidence="3">
    <location>
        <begin position="1"/>
        <end position="169"/>
    </location>
</feature>